<dbReference type="CDD" id="cd06171">
    <property type="entry name" value="Sigma70_r4"/>
    <property type="match status" value="1"/>
</dbReference>
<proteinExistence type="predicted"/>
<reference evidence="8 9" key="1">
    <citation type="submission" date="2024-10" db="EMBL/GenBank/DDBJ databases">
        <title>The Natural Products Discovery Center: Release of the First 8490 Sequenced Strains for Exploring Actinobacteria Biosynthetic Diversity.</title>
        <authorList>
            <person name="Kalkreuter E."/>
            <person name="Kautsar S.A."/>
            <person name="Yang D."/>
            <person name="Bader C.D."/>
            <person name="Teijaro C.N."/>
            <person name="Fluegel L."/>
            <person name="Davis C.M."/>
            <person name="Simpson J.R."/>
            <person name="Lauterbach L."/>
            <person name="Steele A.D."/>
            <person name="Gui C."/>
            <person name="Meng S."/>
            <person name="Li G."/>
            <person name="Viehrig K."/>
            <person name="Ye F."/>
            <person name="Su P."/>
            <person name="Kiefer A.F."/>
            <person name="Nichols A."/>
            <person name="Cepeda A.J."/>
            <person name="Yan W."/>
            <person name="Fan B."/>
            <person name="Jiang Y."/>
            <person name="Adhikari A."/>
            <person name="Zheng C.-J."/>
            <person name="Schuster L."/>
            <person name="Cowan T.M."/>
            <person name="Smanski M.J."/>
            <person name="Chevrette M.G."/>
            <person name="De Carvalho L.P.S."/>
            <person name="Shen B."/>
        </authorList>
    </citation>
    <scope>NUCLEOTIDE SEQUENCE [LARGE SCALE GENOMIC DNA]</scope>
    <source>
        <strain evidence="8 9">NPDC002593</strain>
    </source>
</reference>
<sequence length="271" mass="30605">MVHDTIVAEAGPPRSRHGPNSYDDIDAWFDKLAGCATDDHHREEIRTEIIRLCLPLADHIALRYTGRGESYEDLYQVAQLGLVLAVDRFDHTRGTSFLSFAVPTIMGEVRRYFRDSTWATRVPRRLKDLQSLVGPATERLAQDLERMPTARELATALSADVGDVTQALVAGNAYRSSSLDDVVDDDEDNDLNAAGARLGVEEHCYELTEDAMAVRPLIADLPRRERRILVMRFFESKTQTQIARTLNISQMQVSRILTRTLRELRERALPA</sequence>
<keyword evidence="4" id="KW-0804">Transcription</keyword>
<dbReference type="PANTHER" id="PTHR30385:SF4">
    <property type="entry name" value="RNA POLYMERASE SIGMA-E FACTOR"/>
    <property type="match status" value="1"/>
</dbReference>
<feature type="domain" description="RNA polymerase sigma-70 region 3" evidence="5">
    <location>
        <begin position="136"/>
        <end position="191"/>
    </location>
</feature>
<dbReference type="RefSeq" id="WP_040830776.1">
    <property type="nucleotide sequence ID" value="NZ_JBIAQY010000028.1"/>
</dbReference>
<dbReference type="Pfam" id="PF04539">
    <property type="entry name" value="Sigma70_r3"/>
    <property type="match status" value="1"/>
</dbReference>
<evidence type="ECO:0000256" key="1">
    <source>
        <dbReference type="ARBA" id="ARBA00023015"/>
    </source>
</evidence>
<feature type="domain" description="RNA polymerase sigma-70 region 2" evidence="6">
    <location>
        <begin position="50"/>
        <end position="118"/>
    </location>
</feature>
<feature type="domain" description="RNA polymerase sigma-70 region 4" evidence="7">
    <location>
        <begin position="218"/>
        <end position="266"/>
    </location>
</feature>
<organism evidence="8 9">
    <name type="scientific">Nocardia jiangxiensis</name>
    <dbReference type="NCBI Taxonomy" id="282685"/>
    <lineage>
        <taxon>Bacteria</taxon>
        <taxon>Bacillati</taxon>
        <taxon>Actinomycetota</taxon>
        <taxon>Actinomycetes</taxon>
        <taxon>Mycobacteriales</taxon>
        <taxon>Nocardiaceae</taxon>
        <taxon>Nocardia</taxon>
    </lineage>
</organism>
<dbReference type="InterPro" id="IPR000943">
    <property type="entry name" value="RNA_pol_sigma70"/>
</dbReference>
<dbReference type="Pfam" id="PF04542">
    <property type="entry name" value="Sigma70_r2"/>
    <property type="match status" value="1"/>
</dbReference>
<evidence type="ECO:0000313" key="9">
    <source>
        <dbReference type="Proteomes" id="UP001601992"/>
    </source>
</evidence>
<keyword evidence="9" id="KW-1185">Reference proteome</keyword>
<comment type="caution">
    <text evidence="8">The sequence shown here is derived from an EMBL/GenBank/DDBJ whole genome shotgun (WGS) entry which is preliminary data.</text>
</comment>
<dbReference type="EMBL" id="JBIAQY010000028">
    <property type="protein sequence ID" value="MFF3574612.1"/>
    <property type="molecule type" value="Genomic_DNA"/>
</dbReference>
<protein>
    <submittedName>
        <fullName evidence="8">SigB/SigF/SigG family RNA polymerase sigma factor</fullName>
    </submittedName>
</protein>
<dbReference type="Gene3D" id="1.20.140.160">
    <property type="match status" value="1"/>
</dbReference>
<dbReference type="Proteomes" id="UP001601992">
    <property type="component" value="Unassembled WGS sequence"/>
</dbReference>
<keyword evidence="2" id="KW-0731">Sigma factor</keyword>
<dbReference type="NCBIfam" id="TIGR02980">
    <property type="entry name" value="SigBFG"/>
    <property type="match status" value="1"/>
</dbReference>
<dbReference type="SUPFAM" id="SSF88946">
    <property type="entry name" value="Sigma2 domain of RNA polymerase sigma factors"/>
    <property type="match status" value="1"/>
</dbReference>
<gene>
    <name evidence="8" type="ORF">ACFYXQ_43370</name>
</gene>
<dbReference type="Pfam" id="PF04545">
    <property type="entry name" value="Sigma70_r4"/>
    <property type="match status" value="1"/>
</dbReference>
<keyword evidence="1" id="KW-0805">Transcription regulation</keyword>
<dbReference type="Gene3D" id="1.20.120.1810">
    <property type="match status" value="1"/>
</dbReference>
<accession>A0ABW6SE60</accession>
<dbReference type="InterPro" id="IPR007627">
    <property type="entry name" value="RNA_pol_sigma70_r2"/>
</dbReference>
<keyword evidence="3" id="KW-0238">DNA-binding</keyword>
<evidence type="ECO:0000259" key="6">
    <source>
        <dbReference type="Pfam" id="PF04542"/>
    </source>
</evidence>
<evidence type="ECO:0000256" key="2">
    <source>
        <dbReference type="ARBA" id="ARBA00023082"/>
    </source>
</evidence>
<dbReference type="InterPro" id="IPR013324">
    <property type="entry name" value="RNA_pol_sigma_r3/r4-like"/>
</dbReference>
<dbReference type="SUPFAM" id="SSF88659">
    <property type="entry name" value="Sigma3 and sigma4 domains of RNA polymerase sigma factors"/>
    <property type="match status" value="2"/>
</dbReference>
<evidence type="ECO:0000259" key="5">
    <source>
        <dbReference type="Pfam" id="PF04539"/>
    </source>
</evidence>
<dbReference type="InterPro" id="IPR007624">
    <property type="entry name" value="RNA_pol_sigma70_r3"/>
</dbReference>
<evidence type="ECO:0000256" key="4">
    <source>
        <dbReference type="ARBA" id="ARBA00023163"/>
    </source>
</evidence>
<evidence type="ECO:0000259" key="7">
    <source>
        <dbReference type="Pfam" id="PF04545"/>
    </source>
</evidence>
<dbReference type="InterPro" id="IPR014284">
    <property type="entry name" value="RNA_pol_sigma-70_dom"/>
</dbReference>
<dbReference type="InterPro" id="IPR007630">
    <property type="entry name" value="RNA_pol_sigma70_r4"/>
</dbReference>
<evidence type="ECO:0000313" key="8">
    <source>
        <dbReference type="EMBL" id="MFF3574612.1"/>
    </source>
</evidence>
<evidence type="ECO:0000256" key="3">
    <source>
        <dbReference type="ARBA" id="ARBA00023125"/>
    </source>
</evidence>
<dbReference type="InterPro" id="IPR014322">
    <property type="entry name" value="RNA_pol_sigma-B/F/G"/>
</dbReference>
<dbReference type="InterPro" id="IPR013325">
    <property type="entry name" value="RNA_pol_sigma_r2"/>
</dbReference>
<name>A0ABW6SE60_9NOCA</name>
<dbReference type="PANTHER" id="PTHR30385">
    <property type="entry name" value="SIGMA FACTOR F FLAGELLAR"/>
    <property type="match status" value="1"/>
</dbReference>
<dbReference type="PRINTS" id="PR00046">
    <property type="entry name" value="SIGMA70FCT"/>
</dbReference>
<dbReference type="NCBIfam" id="TIGR02937">
    <property type="entry name" value="sigma70-ECF"/>
    <property type="match status" value="1"/>
</dbReference>